<gene>
    <name evidence="2" type="ORF">RHP51_05755</name>
</gene>
<proteinExistence type="predicted"/>
<dbReference type="RefSeq" id="WP_415866510.1">
    <property type="nucleotide sequence ID" value="NZ_CP134537.1"/>
</dbReference>
<protein>
    <submittedName>
        <fullName evidence="2">Uncharacterized protein</fullName>
    </submittedName>
</protein>
<feature type="transmembrane region" description="Helical" evidence="1">
    <location>
        <begin position="40"/>
        <end position="58"/>
    </location>
</feature>
<keyword evidence="1" id="KW-0472">Membrane</keyword>
<keyword evidence="1" id="KW-0812">Transmembrane</keyword>
<accession>A0ABY9XW55</accession>
<evidence type="ECO:0000313" key="2">
    <source>
        <dbReference type="EMBL" id="WNH10187.1"/>
    </source>
</evidence>
<reference evidence="2 3" key="1">
    <citation type="submission" date="2023-09" db="EMBL/GenBank/DDBJ databases">
        <title>Thalassobella suaedae gen. nov., sp. nov., a marine bacterium of the family Flavobacteriaceae isolated from a halophyte Suaeda japonica.</title>
        <authorList>
            <person name="Lee S.Y."/>
            <person name="Hwang C.Y."/>
        </authorList>
    </citation>
    <scope>NUCLEOTIDE SEQUENCE [LARGE SCALE GENOMIC DNA]</scope>
    <source>
        <strain evidence="2 3">HL-DH14</strain>
    </source>
</reference>
<keyword evidence="1" id="KW-1133">Transmembrane helix</keyword>
<feature type="transmembrane region" description="Helical" evidence="1">
    <location>
        <begin position="70"/>
        <end position="88"/>
    </location>
</feature>
<name>A0ABY9XW55_9FLAO</name>
<sequence>MMSKFKYSLTVLNSSVITGYLFLVVYGIMKWDEVSKGDGYGIVALALVFALISSALFIDFILQLIFRKKIILNIIGTLFIPIYLYIIILNS</sequence>
<dbReference type="Proteomes" id="UP001302806">
    <property type="component" value="Chromosome"/>
</dbReference>
<feature type="transmembrane region" description="Helical" evidence="1">
    <location>
        <begin position="7"/>
        <end position="28"/>
    </location>
</feature>
<organism evidence="2 3">
    <name type="scientific">Thalassobellus suaedae</name>
    <dbReference type="NCBI Taxonomy" id="3074124"/>
    <lineage>
        <taxon>Bacteria</taxon>
        <taxon>Pseudomonadati</taxon>
        <taxon>Bacteroidota</taxon>
        <taxon>Flavobacteriia</taxon>
        <taxon>Flavobacteriales</taxon>
        <taxon>Flavobacteriaceae</taxon>
        <taxon>Thalassobellus</taxon>
    </lineage>
</organism>
<evidence type="ECO:0000313" key="3">
    <source>
        <dbReference type="Proteomes" id="UP001302806"/>
    </source>
</evidence>
<evidence type="ECO:0000256" key="1">
    <source>
        <dbReference type="SAM" id="Phobius"/>
    </source>
</evidence>
<dbReference type="EMBL" id="CP134537">
    <property type="protein sequence ID" value="WNH10187.1"/>
    <property type="molecule type" value="Genomic_DNA"/>
</dbReference>